<protein>
    <recommendedName>
        <fullName evidence="3">SIR2-like domain-containing protein</fullName>
    </recommendedName>
</protein>
<reference evidence="1 2" key="1">
    <citation type="submission" date="2015-09" db="EMBL/GenBank/DDBJ databases">
        <title>Genome sequence of ICMP 19499.</title>
        <authorList>
            <person name="Visnovsky S.B."/>
            <person name="Lu A."/>
            <person name="Panda P."/>
            <person name="Pitman A.R."/>
        </authorList>
    </citation>
    <scope>NUCLEOTIDE SEQUENCE [LARGE SCALE GENOMIC DNA]</scope>
    <source>
        <strain evidence="1 2">ICMP 19499</strain>
    </source>
</reference>
<dbReference type="RefSeq" id="WP_058399961.1">
    <property type="nucleotide sequence ID" value="NZ_LKCI01000006.1"/>
</dbReference>
<dbReference type="AlphaFoldDB" id="A0AAW3M7J8"/>
<comment type="caution">
    <text evidence="1">The sequence shown here is derived from an EMBL/GenBank/DDBJ whole genome shotgun (WGS) entry which is preliminary data.</text>
</comment>
<dbReference type="Proteomes" id="UP000054513">
    <property type="component" value="Unassembled WGS sequence"/>
</dbReference>
<evidence type="ECO:0008006" key="3">
    <source>
        <dbReference type="Google" id="ProtNLM"/>
    </source>
</evidence>
<organism evidence="1 2">
    <name type="scientific">Pseudomonas savastanoi</name>
    <name type="common">Pseudomonas syringae pv. savastanoi</name>
    <dbReference type="NCBI Taxonomy" id="29438"/>
    <lineage>
        <taxon>Bacteria</taxon>
        <taxon>Pseudomonadati</taxon>
        <taxon>Pseudomonadota</taxon>
        <taxon>Gammaproteobacteria</taxon>
        <taxon>Pseudomonadales</taxon>
        <taxon>Pseudomonadaceae</taxon>
        <taxon>Pseudomonas</taxon>
    </lineage>
</organism>
<name>A0AAW3M7J8_PSESS</name>
<accession>A0AAW3M7J8</accession>
<gene>
    <name evidence="1" type="ORF">AO287_09700</name>
</gene>
<sequence>MMDHSLTGVFLGAGASYDVGMPLVWDLTAELKAWLTIDKLKAFNLGWREQGGGHPDQVIDDFIMLLSREDMHYESILGYLEVQARRERSLAEHYHSLYSWLVEIIYFKLYFKHLQGSSFILDHLNLYSGIRHLYEKNRPLWVFSLNHDSVVEMLAKQFSIPLFSGFKVSDMRLPRRDSQGGLVGYIQTETIDKHTLDNGAMNFPNPPEKGIYLLKIHGALDVFTYNNGDDLLKLVPDGEAPEGVISVLKAANEELVYVHPRAPGGKLKALNEILYKDLDGEMQFLRRTLLSGAQKFSETGSQVLPKSMLKHFRANIRFLEKLICIGYGFGDNHVNDVLKEWLALSSTRSIEIVSPNIKAVPPCILHLAPQVRLVRSGMTEYLDSIAGIERTEAELISKKITAASRKIGPRESTRIMQVFMKEEKEISKRLMLEQLELIEATSGNGEEGIEKLALWLESRNHEVDHLNRLLARLTIGS</sequence>
<evidence type="ECO:0000313" key="2">
    <source>
        <dbReference type="Proteomes" id="UP000054513"/>
    </source>
</evidence>
<evidence type="ECO:0000313" key="1">
    <source>
        <dbReference type="EMBL" id="KTC61919.1"/>
    </source>
</evidence>
<dbReference type="EMBL" id="LKCI01000006">
    <property type="protein sequence ID" value="KTC61919.1"/>
    <property type="molecule type" value="Genomic_DNA"/>
</dbReference>
<proteinExistence type="predicted"/>